<proteinExistence type="predicted"/>
<gene>
    <name evidence="1" type="ORF">AVDCRST_MAG23-922</name>
</gene>
<organism evidence="1">
    <name type="scientific">uncultured Sphingosinicella sp</name>
    <dbReference type="NCBI Taxonomy" id="478748"/>
    <lineage>
        <taxon>Bacteria</taxon>
        <taxon>Pseudomonadati</taxon>
        <taxon>Pseudomonadota</taxon>
        <taxon>Alphaproteobacteria</taxon>
        <taxon>Sphingomonadales</taxon>
        <taxon>Sphingosinicellaceae</taxon>
        <taxon>Sphingosinicella</taxon>
        <taxon>environmental samples</taxon>
    </lineage>
</organism>
<protein>
    <submittedName>
        <fullName evidence="1">Uncharacterized protein</fullName>
    </submittedName>
</protein>
<name>A0A6J4TQ36_9SPHN</name>
<dbReference type="AlphaFoldDB" id="A0A6J4TQ36"/>
<sequence length="62" mass="6903">MKTFECSKEAPWGIHLSLLGEHCPRCGWEAPRPKPQQQADLPEFGWMPFGAMLAASLPVLPL</sequence>
<accession>A0A6J4TQ36</accession>
<evidence type="ECO:0000313" key="1">
    <source>
        <dbReference type="EMBL" id="CAA9529333.1"/>
    </source>
</evidence>
<reference evidence="1" key="1">
    <citation type="submission" date="2020-02" db="EMBL/GenBank/DDBJ databases">
        <authorList>
            <person name="Meier V. D."/>
        </authorList>
    </citation>
    <scope>NUCLEOTIDE SEQUENCE</scope>
    <source>
        <strain evidence="1">AVDCRST_MAG23</strain>
    </source>
</reference>
<dbReference type="EMBL" id="CADCWD010000033">
    <property type="protein sequence ID" value="CAA9529333.1"/>
    <property type="molecule type" value="Genomic_DNA"/>
</dbReference>